<evidence type="ECO:0000313" key="2">
    <source>
        <dbReference type="EMBL" id="RVW55738.1"/>
    </source>
</evidence>
<organism evidence="2 3">
    <name type="scientific">Vitis vinifera</name>
    <name type="common">Grape</name>
    <dbReference type="NCBI Taxonomy" id="29760"/>
    <lineage>
        <taxon>Eukaryota</taxon>
        <taxon>Viridiplantae</taxon>
        <taxon>Streptophyta</taxon>
        <taxon>Embryophyta</taxon>
        <taxon>Tracheophyta</taxon>
        <taxon>Spermatophyta</taxon>
        <taxon>Magnoliopsida</taxon>
        <taxon>eudicotyledons</taxon>
        <taxon>Gunneridae</taxon>
        <taxon>Pentapetalae</taxon>
        <taxon>rosids</taxon>
        <taxon>Vitales</taxon>
        <taxon>Vitaceae</taxon>
        <taxon>Viteae</taxon>
        <taxon>Vitis</taxon>
    </lineage>
</organism>
<accession>A0A438F6U5</accession>
<feature type="compositionally biased region" description="Low complexity" evidence="1">
    <location>
        <begin position="57"/>
        <end position="69"/>
    </location>
</feature>
<dbReference type="EMBL" id="QGNW01001108">
    <property type="protein sequence ID" value="RVW55738.1"/>
    <property type="molecule type" value="Genomic_DNA"/>
</dbReference>
<gene>
    <name evidence="2" type="ORF">CK203_085233</name>
</gene>
<evidence type="ECO:0000256" key="1">
    <source>
        <dbReference type="SAM" id="MobiDB-lite"/>
    </source>
</evidence>
<dbReference type="Proteomes" id="UP000288805">
    <property type="component" value="Unassembled WGS sequence"/>
</dbReference>
<reference evidence="2 3" key="1">
    <citation type="journal article" date="2018" name="PLoS Genet.">
        <title>Population sequencing reveals clonal diversity and ancestral inbreeding in the grapevine cultivar Chardonnay.</title>
        <authorList>
            <person name="Roach M.J."/>
            <person name="Johnson D.L."/>
            <person name="Bohlmann J."/>
            <person name="van Vuuren H.J."/>
            <person name="Jones S.J."/>
            <person name="Pretorius I.S."/>
            <person name="Schmidt S.A."/>
            <person name="Borneman A.R."/>
        </authorList>
    </citation>
    <scope>NUCLEOTIDE SEQUENCE [LARGE SCALE GENOMIC DNA]</scope>
    <source>
        <strain evidence="3">cv. Chardonnay</strain>
        <tissue evidence="2">Leaf</tissue>
    </source>
</reference>
<proteinExistence type="predicted"/>
<name>A0A438F6U5_VITVI</name>
<dbReference type="AlphaFoldDB" id="A0A438F6U5"/>
<sequence>MAPTKKSRTVTKRFSYVSDISPKKDGEKANKSGLRRSENMLRKRKATMHRKEKEHSNNLLLHSSKLTTKSGKDLLESGRQSSAERGGQLPLLSLNLIPYVSLSCPSFQPTHKGNGVQNVLFHFLQTQHANVLASLPLFVFPFP</sequence>
<comment type="caution">
    <text evidence="2">The sequence shown here is derived from an EMBL/GenBank/DDBJ whole genome shotgun (WGS) entry which is preliminary data.</text>
</comment>
<feature type="compositionally biased region" description="Basic and acidic residues" evidence="1">
    <location>
        <begin position="21"/>
        <end position="41"/>
    </location>
</feature>
<evidence type="ECO:0000313" key="3">
    <source>
        <dbReference type="Proteomes" id="UP000288805"/>
    </source>
</evidence>
<feature type="compositionally biased region" description="Basic residues" evidence="1">
    <location>
        <begin position="1"/>
        <end position="11"/>
    </location>
</feature>
<protein>
    <submittedName>
        <fullName evidence="2">Uncharacterized protein</fullName>
    </submittedName>
</protein>
<feature type="region of interest" description="Disordered" evidence="1">
    <location>
        <begin position="1"/>
        <end position="86"/>
    </location>
</feature>